<dbReference type="Proteomes" id="UP001597389">
    <property type="component" value="Unassembled WGS sequence"/>
</dbReference>
<keyword evidence="3" id="KW-0255">Endonuclease</keyword>
<dbReference type="EMBL" id="JBHUJB010000054">
    <property type="protein sequence ID" value="MFD2159822.1"/>
    <property type="molecule type" value="Genomic_DNA"/>
</dbReference>
<organism evidence="3 4">
    <name type="scientific">Rubritalea tangerina</name>
    <dbReference type="NCBI Taxonomy" id="430798"/>
    <lineage>
        <taxon>Bacteria</taxon>
        <taxon>Pseudomonadati</taxon>
        <taxon>Verrucomicrobiota</taxon>
        <taxon>Verrucomicrobiia</taxon>
        <taxon>Verrucomicrobiales</taxon>
        <taxon>Rubritaleaceae</taxon>
        <taxon>Rubritalea</taxon>
    </lineage>
</organism>
<sequence>MLRFSHSLLPTTLCCLALILLTDLTQANEAKPPRIKVMSYNIHYGIGMDKKKDLARISKIISDQNPDIVGLQEIGNREMAKELGKLTGMAYVFGPSLGKDTGYGDAILSKHPFKWVGNLSIPSASSSRYQAMAVDVDLSNLYDEGTTVRFINTHFDWLKSIGSQEARLATVNVIERAFMQEHSLPSILAGDLNATPSSPPLAKLAQKGWYYENLGKTLPTIGAKHKSKQIDYLLLRPKKSWMVHEVQVLEERVASDHLPIVMTLSLATQTQP</sequence>
<keyword evidence="4" id="KW-1185">Reference proteome</keyword>
<dbReference type="InterPro" id="IPR036691">
    <property type="entry name" value="Endo/exonu/phosph_ase_sf"/>
</dbReference>
<feature type="domain" description="Endonuclease/exonuclease/phosphatase" evidence="2">
    <location>
        <begin position="38"/>
        <end position="257"/>
    </location>
</feature>
<proteinExistence type="predicted"/>
<dbReference type="PANTHER" id="PTHR14859">
    <property type="entry name" value="CALCOFLUOR WHITE HYPERSENSITIVE PROTEIN PRECURSOR"/>
    <property type="match status" value="1"/>
</dbReference>
<dbReference type="SUPFAM" id="SSF56219">
    <property type="entry name" value="DNase I-like"/>
    <property type="match status" value="1"/>
</dbReference>
<comment type="caution">
    <text evidence="3">The sequence shown here is derived from an EMBL/GenBank/DDBJ whole genome shotgun (WGS) entry which is preliminary data.</text>
</comment>
<feature type="chain" id="PRO_5046047627" evidence="1">
    <location>
        <begin position="28"/>
        <end position="272"/>
    </location>
</feature>
<gene>
    <name evidence="3" type="ORF">ACFSW8_13020</name>
</gene>
<dbReference type="PANTHER" id="PTHR14859:SF15">
    <property type="entry name" value="ENDONUCLEASE_EXONUCLEASE_PHOSPHATASE DOMAIN-CONTAINING PROTEIN"/>
    <property type="match status" value="1"/>
</dbReference>
<evidence type="ECO:0000313" key="3">
    <source>
        <dbReference type="EMBL" id="MFD2159822.1"/>
    </source>
</evidence>
<dbReference type="Gene3D" id="3.60.10.10">
    <property type="entry name" value="Endonuclease/exonuclease/phosphatase"/>
    <property type="match status" value="1"/>
</dbReference>
<name>A0ABW4ZDW5_9BACT</name>
<evidence type="ECO:0000256" key="1">
    <source>
        <dbReference type="SAM" id="SignalP"/>
    </source>
</evidence>
<keyword evidence="3" id="KW-0378">Hydrolase</keyword>
<dbReference type="RefSeq" id="WP_377178450.1">
    <property type="nucleotide sequence ID" value="NZ_JBHUJB010000054.1"/>
</dbReference>
<dbReference type="InterPro" id="IPR005135">
    <property type="entry name" value="Endo/exonuclease/phosphatase"/>
</dbReference>
<protein>
    <submittedName>
        <fullName evidence="3">Endonuclease/exonuclease/phosphatase family protein</fullName>
    </submittedName>
</protein>
<feature type="signal peptide" evidence="1">
    <location>
        <begin position="1"/>
        <end position="27"/>
    </location>
</feature>
<keyword evidence="1" id="KW-0732">Signal</keyword>
<reference evidence="4" key="1">
    <citation type="journal article" date="2019" name="Int. J. Syst. Evol. Microbiol.">
        <title>The Global Catalogue of Microorganisms (GCM) 10K type strain sequencing project: providing services to taxonomists for standard genome sequencing and annotation.</title>
        <authorList>
            <consortium name="The Broad Institute Genomics Platform"/>
            <consortium name="The Broad Institute Genome Sequencing Center for Infectious Disease"/>
            <person name="Wu L."/>
            <person name="Ma J."/>
        </authorList>
    </citation>
    <scope>NUCLEOTIDE SEQUENCE [LARGE SCALE GENOMIC DNA]</scope>
    <source>
        <strain evidence="4">CCUG 57942</strain>
    </source>
</reference>
<dbReference type="InterPro" id="IPR051916">
    <property type="entry name" value="GPI-anchor_lipid_remodeler"/>
</dbReference>
<dbReference type="GO" id="GO:0004519">
    <property type="term" value="F:endonuclease activity"/>
    <property type="evidence" value="ECO:0007669"/>
    <property type="project" value="UniProtKB-KW"/>
</dbReference>
<evidence type="ECO:0000259" key="2">
    <source>
        <dbReference type="Pfam" id="PF03372"/>
    </source>
</evidence>
<keyword evidence="3" id="KW-0540">Nuclease</keyword>
<dbReference type="Pfam" id="PF03372">
    <property type="entry name" value="Exo_endo_phos"/>
    <property type="match status" value="1"/>
</dbReference>
<evidence type="ECO:0000313" key="4">
    <source>
        <dbReference type="Proteomes" id="UP001597389"/>
    </source>
</evidence>
<accession>A0ABW4ZDW5</accession>